<sequence length="433" mass="48158">MKIIRNTMIIVLALTLMFTGCTKSDDAKDSVNDIDGQTKEEDFNQEEASGEKVKLTFWHNYGADKETPFFQDTIIPMFNEKYPNIEIEVVAQGNDQYAEQIVISAGTNTTPDIARLDLTDVSGLAKMGALAPLDDMEGFDELKSNLFDGPMATNYYNGKYYGLPLDSSCKAAIFNMNKLKELGFDDVPKTMEEFIDASLEKGEYTMNVSSAGDWDFLPYFWSFGGVITNEDFTKATGYLDSEQSINAVNKLKGLHDKGMFTIKEIDGSTDAWDGIKSGEYAMFLEGPWFFAFTEDWEDSGLKPALIPTYDNQSSSIVGGESIGIFNSCEHKKEAFQFVQFLLSEEVQVLMGKEMGQMPVLKSAAKNEELTSDEVWSVYLEQLNNANTRIPSPEKATIEEHLKDAFDSILTEAVTTEEGLTNAAELIDGVLSNN</sequence>
<dbReference type="GO" id="GO:0055052">
    <property type="term" value="C:ATP-binding cassette (ABC) transporter complex, substrate-binding subunit-containing"/>
    <property type="evidence" value="ECO:0007669"/>
    <property type="project" value="TreeGrafter"/>
</dbReference>
<name>A0A9W5YFK1_9FIRM</name>
<comment type="caution">
    <text evidence="4">The sequence shown here is derived from an EMBL/GenBank/DDBJ whole genome shotgun (WGS) entry which is preliminary data.</text>
</comment>
<evidence type="ECO:0000256" key="1">
    <source>
        <dbReference type="ARBA" id="ARBA00008520"/>
    </source>
</evidence>
<dbReference type="Pfam" id="PF13416">
    <property type="entry name" value="SBP_bac_8"/>
    <property type="match status" value="1"/>
</dbReference>
<protein>
    <submittedName>
        <fullName evidence="4">ABC transporter substrate-binding protein</fullName>
    </submittedName>
</protein>
<dbReference type="GO" id="GO:0015768">
    <property type="term" value="P:maltose transport"/>
    <property type="evidence" value="ECO:0007669"/>
    <property type="project" value="TreeGrafter"/>
</dbReference>
<keyword evidence="5" id="KW-1185">Reference proteome</keyword>
<dbReference type="PANTHER" id="PTHR30061:SF50">
    <property type="entry name" value="MALTOSE_MALTODEXTRIN-BINDING PERIPLASMIC PROTEIN"/>
    <property type="match status" value="1"/>
</dbReference>
<dbReference type="EMBL" id="BRLB01000019">
    <property type="protein sequence ID" value="GKX31595.1"/>
    <property type="molecule type" value="Genomic_DNA"/>
</dbReference>
<gene>
    <name evidence="4" type="ORF">SH1V18_40750</name>
</gene>
<dbReference type="GO" id="GO:0042956">
    <property type="term" value="P:maltodextrin transmembrane transport"/>
    <property type="evidence" value="ECO:0007669"/>
    <property type="project" value="TreeGrafter"/>
</dbReference>
<keyword evidence="3" id="KW-0732">Signal</keyword>
<dbReference type="PROSITE" id="PS51257">
    <property type="entry name" value="PROKAR_LIPOPROTEIN"/>
    <property type="match status" value="1"/>
</dbReference>
<reference evidence="4" key="1">
    <citation type="submission" date="2022-06" db="EMBL/GenBank/DDBJ databases">
        <title>Vallitalea longa sp. nov., an anaerobic bacterium isolated from marine sediment.</title>
        <authorList>
            <person name="Hirano S."/>
            <person name="Terahara T."/>
            <person name="Mori K."/>
            <person name="Hamada M."/>
            <person name="Matsumoto R."/>
            <person name="Kobayashi T."/>
        </authorList>
    </citation>
    <scope>NUCLEOTIDE SEQUENCE</scope>
    <source>
        <strain evidence="4">SH18-1</strain>
    </source>
</reference>
<proteinExistence type="inferred from homology"/>
<dbReference type="InterPro" id="IPR006059">
    <property type="entry name" value="SBP"/>
</dbReference>
<dbReference type="Proteomes" id="UP001144256">
    <property type="component" value="Unassembled WGS sequence"/>
</dbReference>
<accession>A0A9W5YFK1</accession>
<organism evidence="4 5">
    <name type="scientific">Vallitalea longa</name>
    <dbReference type="NCBI Taxonomy" id="2936439"/>
    <lineage>
        <taxon>Bacteria</taxon>
        <taxon>Bacillati</taxon>
        <taxon>Bacillota</taxon>
        <taxon>Clostridia</taxon>
        <taxon>Lachnospirales</taxon>
        <taxon>Vallitaleaceae</taxon>
        <taxon>Vallitalea</taxon>
    </lineage>
</organism>
<comment type="similarity">
    <text evidence="1">Belongs to the bacterial solute-binding protein 1 family.</text>
</comment>
<dbReference type="PANTHER" id="PTHR30061">
    <property type="entry name" value="MALTOSE-BINDING PERIPLASMIC PROTEIN"/>
    <property type="match status" value="1"/>
</dbReference>
<evidence type="ECO:0000313" key="5">
    <source>
        <dbReference type="Proteomes" id="UP001144256"/>
    </source>
</evidence>
<evidence type="ECO:0000256" key="3">
    <source>
        <dbReference type="ARBA" id="ARBA00022729"/>
    </source>
</evidence>
<dbReference type="GO" id="GO:1901982">
    <property type="term" value="F:maltose binding"/>
    <property type="evidence" value="ECO:0007669"/>
    <property type="project" value="TreeGrafter"/>
</dbReference>
<dbReference type="Gene3D" id="3.40.190.10">
    <property type="entry name" value="Periplasmic binding protein-like II"/>
    <property type="match status" value="2"/>
</dbReference>
<evidence type="ECO:0000256" key="2">
    <source>
        <dbReference type="ARBA" id="ARBA00022448"/>
    </source>
</evidence>
<keyword evidence="2" id="KW-0813">Transport</keyword>
<dbReference type="AlphaFoldDB" id="A0A9W5YFK1"/>
<dbReference type="RefSeq" id="WP_281818759.1">
    <property type="nucleotide sequence ID" value="NZ_BRLB01000019.1"/>
</dbReference>
<evidence type="ECO:0000313" key="4">
    <source>
        <dbReference type="EMBL" id="GKX31595.1"/>
    </source>
</evidence>
<dbReference type="SUPFAM" id="SSF53850">
    <property type="entry name" value="Periplasmic binding protein-like II"/>
    <property type="match status" value="1"/>
</dbReference>